<reference evidence="2" key="2">
    <citation type="journal article" date="2015" name="Fish Shellfish Immunol.">
        <title>Early steps in the European eel (Anguilla anguilla)-Vibrio vulnificus interaction in the gills: Role of the RtxA13 toxin.</title>
        <authorList>
            <person name="Callol A."/>
            <person name="Pajuelo D."/>
            <person name="Ebbesson L."/>
            <person name="Teles M."/>
            <person name="MacKenzie S."/>
            <person name="Amaro C."/>
        </authorList>
    </citation>
    <scope>NUCLEOTIDE SEQUENCE</scope>
</reference>
<feature type="chain" id="PRO_5002431554" evidence="1">
    <location>
        <begin position="17"/>
        <end position="54"/>
    </location>
</feature>
<reference evidence="2" key="1">
    <citation type="submission" date="2014-11" db="EMBL/GenBank/DDBJ databases">
        <authorList>
            <person name="Amaro Gonzalez C."/>
        </authorList>
    </citation>
    <scope>NUCLEOTIDE SEQUENCE</scope>
</reference>
<name>A0A0E9RCS9_ANGAN</name>
<proteinExistence type="predicted"/>
<organism evidence="2">
    <name type="scientific">Anguilla anguilla</name>
    <name type="common">European freshwater eel</name>
    <name type="synonym">Muraena anguilla</name>
    <dbReference type="NCBI Taxonomy" id="7936"/>
    <lineage>
        <taxon>Eukaryota</taxon>
        <taxon>Metazoa</taxon>
        <taxon>Chordata</taxon>
        <taxon>Craniata</taxon>
        <taxon>Vertebrata</taxon>
        <taxon>Euteleostomi</taxon>
        <taxon>Actinopterygii</taxon>
        <taxon>Neopterygii</taxon>
        <taxon>Teleostei</taxon>
        <taxon>Anguilliformes</taxon>
        <taxon>Anguillidae</taxon>
        <taxon>Anguilla</taxon>
    </lineage>
</organism>
<dbReference type="AlphaFoldDB" id="A0A0E9RCS9"/>
<feature type="signal peptide" evidence="1">
    <location>
        <begin position="1"/>
        <end position="16"/>
    </location>
</feature>
<evidence type="ECO:0000313" key="2">
    <source>
        <dbReference type="EMBL" id="JAH26946.1"/>
    </source>
</evidence>
<evidence type="ECO:0000256" key="1">
    <source>
        <dbReference type="SAM" id="SignalP"/>
    </source>
</evidence>
<protein>
    <submittedName>
        <fullName evidence="2">Uncharacterized protein</fullName>
    </submittedName>
</protein>
<sequence>MLIIAVCTFYIDSVMSISLQLSASGRAECPSRTPSSTVPSRTDFTCSYLSKRSR</sequence>
<dbReference type="EMBL" id="GBXM01081631">
    <property type="protein sequence ID" value="JAH26946.1"/>
    <property type="molecule type" value="Transcribed_RNA"/>
</dbReference>
<accession>A0A0E9RCS9</accession>
<keyword evidence="1" id="KW-0732">Signal</keyword>